<gene>
    <name evidence="1" type="ORF">OCU04_007802</name>
</gene>
<keyword evidence="2" id="KW-1185">Reference proteome</keyword>
<protein>
    <submittedName>
        <fullName evidence="1">Uncharacterized protein</fullName>
    </submittedName>
</protein>
<evidence type="ECO:0000313" key="2">
    <source>
        <dbReference type="Proteomes" id="UP001152300"/>
    </source>
</evidence>
<accession>A0A9X0AJR9</accession>
<evidence type="ECO:0000313" key="1">
    <source>
        <dbReference type="EMBL" id="KAJ8063955.1"/>
    </source>
</evidence>
<sequence length="116" mass="12588">MHQQVEQGYDQMQNQGFAVPQQQGQQNYNQSTFSHITQQASSQYNLSAVAGTGRGGVPTQMTSSMNSNQYQQTFSTAAGGGGVTAQNALNFMSALELAEAFDDTDMTIEEYLNMVT</sequence>
<comment type="caution">
    <text evidence="1">The sequence shown here is derived from an EMBL/GenBank/DDBJ whole genome shotgun (WGS) entry which is preliminary data.</text>
</comment>
<organism evidence="1 2">
    <name type="scientific">Sclerotinia nivalis</name>
    <dbReference type="NCBI Taxonomy" id="352851"/>
    <lineage>
        <taxon>Eukaryota</taxon>
        <taxon>Fungi</taxon>
        <taxon>Dikarya</taxon>
        <taxon>Ascomycota</taxon>
        <taxon>Pezizomycotina</taxon>
        <taxon>Leotiomycetes</taxon>
        <taxon>Helotiales</taxon>
        <taxon>Sclerotiniaceae</taxon>
        <taxon>Sclerotinia</taxon>
    </lineage>
</organism>
<dbReference type="Proteomes" id="UP001152300">
    <property type="component" value="Unassembled WGS sequence"/>
</dbReference>
<proteinExistence type="predicted"/>
<dbReference type="AlphaFoldDB" id="A0A9X0AJR9"/>
<dbReference type="EMBL" id="JAPEIS010000008">
    <property type="protein sequence ID" value="KAJ8063955.1"/>
    <property type="molecule type" value="Genomic_DNA"/>
</dbReference>
<reference evidence="1" key="1">
    <citation type="submission" date="2022-11" db="EMBL/GenBank/DDBJ databases">
        <title>Genome Resource of Sclerotinia nivalis Strain SnTB1, a Plant Pathogen Isolated from American Ginseng.</title>
        <authorList>
            <person name="Fan S."/>
        </authorList>
    </citation>
    <scope>NUCLEOTIDE SEQUENCE</scope>
    <source>
        <strain evidence="1">SnTB1</strain>
    </source>
</reference>
<name>A0A9X0AJR9_9HELO</name>